<dbReference type="AlphaFoldDB" id="A0AAU9JA70"/>
<dbReference type="EMBL" id="CAJZBQ010000033">
    <property type="protein sequence ID" value="CAG9323123.1"/>
    <property type="molecule type" value="Genomic_DNA"/>
</dbReference>
<dbReference type="Proteomes" id="UP001162131">
    <property type="component" value="Unassembled WGS sequence"/>
</dbReference>
<evidence type="ECO:0000313" key="2">
    <source>
        <dbReference type="Proteomes" id="UP001162131"/>
    </source>
</evidence>
<sequence length="84" mass="9366">MEENSENSMIQLRRVSSEAVTILTVNDMKSTFGYEEISVQLTSCRASMAKSQITEDSTQISALCDKNDPSSDRAQNSCRACYLF</sequence>
<proteinExistence type="predicted"/>
<evidence type="ECO:0000313" key="1">
    <source>
        <dbReference type="EMBL" id="CAG9323123.1"/>
    </source>
</evidence>
<name>A0AAU9JA70_9CILI</name>
<reference evidence="1" key="1">
    <citation type="submission" date="2021-09" db="EMBL/GenBank/DDBJ databases">
        <authorList>
            <consortium name="AG Swart"/>
            <person name="Singh M."/>
            <person name="Singh A."/>
            <person name="Seah K."/>
            <person name="Emmerich C."/>
        </authorList>
    </citation>
    <scope>NUCLEOTIDE SEQUENCE</scope>
    <source>
        <strain evidence="1">ATCC30299</strain>
    </source>
</reference>
<comment type="caution">
    <text evidence="1">The sequence shown here is derived from an EMBL/GenBank/DDBJ whole genome shotgun (WGS) entry which is preliminary data.</text>
</comment>
<keyword evidence="2" id="KW-1185">Reference proteome</keyword>
<organism evidence="1 2">
    <name type="scientific">Blepharisma stoltei</name>
    <dbReference type="NCBI Taxonomy" id="1481888"/>
    <lineage>
        <taxon>Eukaryota</taxon>
        <taxon>Sar</taxon>
        <taxon>Alveolata</taxon>
        <taxon>Ciliophora</taxon>
        <taxon>Postciliodesmatophora</taxon>
        <taxon>Heterotrichea</taxon>
        <taxon>Heterotrichida</taxon>
        <taxon>Blepharismidae</taxon>
        <taxon>Blepharisma</taxon>
    </lineage>
</organism>
<protein>
    <submittedName>
        <fullName evidence="1">Uncharacterized protein</fullName>
    </submittedName>
</protein>
<gene>
    <name evidence="1" type="ORF">BSTOLATCC_MIC33025</name>
</gene>
<accession>A0AAU9JA70</accession>